<dbReference type="OrthoDB" id="10427215at2759"/>
<evidence type="ECO:0000256" key="1">
    <source>
        <dbReference type="SAM" id="SignalP"/>
    </source>
</evidence>
<proteinExistence type="predicted"/>
<accession>A0A210QVS5</accession>
<sequence length="229" mass="25886">MGPLQILLAVVVFVTLFRGTSSCYGYKCGCIYVDNSKIDEKDLICEPLRTSEFHYFQNGLKIALKKNWQAFRYFKSFKAGSSPEIPDVGRSLCKTEKKDILGFWKKGGSILCWIVAPDIYKAECCGETCCGADTRCEPTLHLDRKYLIYCDNYYAGGIQPGINGLIEPDADEFSEEALELISQSDEAGSGDGESTRRKRSTYKYGYGLGYFAFRHDRFPLICTCRTCDW</sequence>
<protein>
    <submittedName>
        <fullName evidence="2">Uncharacterized protein</fullName>
    </submittedName>
</protein>
<dbReference type="Proteomes" id="UP000242188">
    <property type="component" value="Unassembled WGS sequence"/>
</dbReference>
<dbReference type="EMBL" id="NEDP02001613">
    <property type="protein sequence ID" value="OWF52863.1"/>
    <property type="molecule type" value="Genomic_DNA"/>
</dbReference>
<feature type="signal peptide" evidence="1">
    <location>
        <begin position="1"/>
        <end position="22"/>
    </location>
</feature>
<gene>
    <name evidence="2" type="ORF">KP79_PYT12855</name>
</gene>
<evidence type="ECO:0000313" key="3">
    <source>
        <dbReference type="Proteomes" id="UP000242188"/>
    </source>
</evidence>
<comment type="caution">
    <text evidence="2">The sequence shown here is derived from an EMBL/GenBank/DDBJ whole genome shotgun (WGS) entry which is preliminary data.</text>
</comment>
<evidence type="ECO:0000313" key="2">
    <source>
        <dbReference type="EMBL" id="OWF52863.1"/>
    </source>
</evidence>
<keyword evidence="3" id="KW-1185">Reference proteome</keyword>
<reference evidence="2 3" key="1">
    <citation type="journal article" date="2017" name="Nat. Ecol. Evol.">
        <title>Scallop genome provides insights into evolution of bilaterian karyotype and development.</title>
        <authorList>
            <person name="Wang S."/>
            <person name="Zhang J."/>
            <person name="Jiao W."/>
            <person name="Li J."/>
            <person name="Xun X."/>
            <person name="Sun Y."/>
            <person name="Guo X."/>
            <person name="Huan P."/>
            <person name="Dong B."/>
            <person name="Zhang L."/>
            <person name="Hu X."/>
            <person name="Sun X."/>
            <person name="Wang J."/>
            <person name="Zhao C."/>
            <person name="Wang Y."/>
            <person name="Wang D."/>
            <person name="Huang X."/>
            <person name="Wang R."/>
            <person name="Lv J."/>
            <person name="Li Y."/>
            <person name="Zhang Z."/>
            <person name="Liu B."/>
            <person name="Lu W."/>
            <person name="Hui Y."/>
            <person name="Liang J."/>
            <person name="Zhou Z."/>
            <person name="Hou R."/>
            <person name="Li X."/>
            <person name="Liu Y."/>
            <person name="Li H."/>
            <person name="Ning X."/>
            <person name="Lin Y."/>
            <person name="Zhao L."/>
            <person name="Xing Q."/>
            <person name="Dou J."/>
            <person name="Li Y."/>
            <person name="Mao J."/>
            <person name="Guo H."/>
            <person name="Dou H."/>
            <person name="Li T."/>
            <person name="Mu C."/>
            <person name="Jiang W."/>
            <person name="Fu Q."/>
            <person name="Fu X."/>
            <person name="Miao Y."/>
            <person name="Liu J."/>
            <person name="Yu Q."/>
            <person name="Li R."/>
            <person name="Liao H."/>
            <person name="Li X."/>
            <person name="Kong Y."/>
            <person name="Jiang Z."/>
            <person name="Chourrout D."/>
            <person name="Li R."/>
            <person name="Bao Z."/>
        </authorList>
    </citation>
    <scope>NUCLEOTIDE SEQUENCE [LARGE SCALE GENOMIC DNA]</scope>
    <source>
        <strain evidence="2 3">PY_sf001</strain>
    </source>
</reference>
<feature type="chain" id="PRO_5012690742" evidence="1">
    <location>
        <begin position="23"/>
        <end position="229"/>
    </location>
</feature>
<dbReference type="AlphaFoldDB" id="A0A210QVS5"/>
<organism evidence="2 3">
    <name type="scientific">Mizuhopecten yessoensis</name>
    <name type="common">Japanese scallop</name>
    <name type="synonym">Patinopecten yessoensis</name>
    <dbReference type="NCBI Taxonomy" id="6573"/>
    <lineage>
        <taxon>Eukaryota</taxon>
        <taxon>Metazoa</taxon>
        <taxon>Spiralia</taxon>
        <taxon>Lophotrochozoa</taxon>
        <taxon>Mollusca</taxon>
        <taxon>Bivalvia</taxon>
        <taxon>Autobranchia</taxon>
        <taxon>Pteriomorphia</taxon>
        <taxon>Pectinida</taxon>
        <taxon>Pectinoidea</taxon>
        <taxon>Pectinidae</taxon>
        <taxon>Mizuhopecten</taxon>
    </lineage>
</organism>
<keyword evidence="1" id="KW-0732">Signal</keyword>
<name>A0A210QVS5_MIZYE</name>